<organism evidence="2 3">
    <name type="scientific">Aspergillus rambellii</name>
    <dbReference type="NCBI Taxonomy" id="308745"/>
    <lineage>
        <taxon>Eukaryota</taxon>
        <taxon>Fungi</taxon>
        <taxon>Dikarya</taxon>
        <taxon>Ascomycota</taxon>
        <taxon>Pezizomycotina</taxon>
        <taxon>Eurotiomycetes</taxon>
        <taxon>Eurotiomycetidae</taxon>
        <taxon>Eurotiales</taxon>
        <taxon>Aspergillaceae</taxon>
        <taxon>Aspergillus</taxon>
        <taxon>Aspergillus subgen. Nidulantes</taxon>
    </lineage>
</organism>
<feature type="compositionally biased region" description="Polar residues" evidence="1">
    <location>
        <begin position="312"/>
        <end position="326"/>
    </location>
</feature>
<feature type="region of interest" description="Disordered" evidence="1">
    <location>
        <begin position="375"/>
        <end position="399"/>
    </location>
</feature>
<accession>A0A0F8WY92</accession>
<gene>
    <name evidence="2" type="ORF">ARAM_000598</name>
</gene>
<reference evidence="2 3" key="1">
    <citation type="submission" date="2015-02" db="EMBL/GenBank/DDBJ databases">
        <title>Draft Genome Sequences of Two Closely-Related Aflatoxigenic Aspergillus Species Obtained from the Cote d'Ivoire.</title>
        <authorList>
            <person name="Moore G.G."/>
            <person name="Beltz S.B."/>
            <person name="Mack B.M."/>
        </authorList>
    </citation>
    <scope>NUCLEOTIDE SEQUENCE [LARGE SCALE GENOMIC DNA]</scope>
    <source>
        <strain evidence="2 3">SRRC1468</strain>
    </source>
</reference>
<feature type="region of interest" description="Disordered" evidence="1">
    <location>
        <begin position="28"/>
        <end position="49"/>
    </location>
</feature>
<evidence type="ECO:0000313" key="2">
    <source>
        <dbReference type="EMBL" id="KKK22505.1"/>
    </source>
</evidence>
<keyword evidence="3" id="KW-1185">Reference proteome</keyword>
<feature type="region of interest" description="Disordered" evidence="1">
    <location>
        <begin position="228"/>
        <end position="344"/>
    </location>
</feature>
<dbReference type="AlphaFoldDB" id="A0A0F8WY92"/>
<sequence length="418" mass="45481">MKSATSTKLPNGHGSLYKEVRFSPTATPIRRSQSVPNAHPTLDPDYAQTLEGKGESIPTLAIAYLEQSRSVLDRQRISFNHERTLFAEERLLWAKERELLKLRIKELESLLKSRGVATTVATGAIPDPAHHTAPTMNSQVWEGSFPMSRPTRVFPDTGKLDHHLSQSATALEQGPNPILAAPSLDAALSPKSHAIESTSIPVPIEKLDSTLDGITLKSSALPPEIVARVMTPPSPSSRETSPSVSSQQRAPGEHRNSLKLKLSELGPPENNRVRDAGHTPMAVIDRDVDTEQPSPTEGPSVESEDPLAPSATRVQQPAENSSSYFSGGSDLPDLPDDPALKGPLSLLNEREHDDDFLQEVDQRLLNQARLILGHRRTESQDTDGDDTEVAPTAGHGEQELEIKFKNTTNFGTAFGKSL</sequence>
<dbReference type="Proteomes" id="UP000034291">
    <property type="component" value="Unassembled WGS sequence"/>
</dbReference>
<name>A0A0F8WY92_9EURO</name>
<dbReference type="EMBL" id="JZBS01001485">
    <property type="protein sequence ID" value="KKK22505.1"/>
    <property type="molecule type" value="Genomic_DNA"/>
</dbReference>
<feature type="compositionally biased region" description="Low complexity" evidence="1">
    <location>
        <begin position="236"/>
        <end position="246"/>
    </location>
</feature>
<proteinExistence type="predicted"/>
<evidence type="ECO:0000313" key="3">
    <source>
        <dbReference type="Proteomes" id="UP000034291"/>
    </source>
</evidence>
<comment type="caution">
    <text evidence="2">The sequence shown here is derived from an EMBL/GenBank/DDBJ whole genome shotgun (WGS) entry which is preliminary data.</text>
</comment>
<dbReference type="STRING" id="308745.A0A0F8WY92"/>
<dbReference type="OrthoDB" id="5427699at2759"/>
<protein>
    <submittedName>
        <fullName evidence="2">Uncharacterized protein</fullName>
    </submittedName>
</protein>
<evidence type="ECO:0000256" key="1">
    <source>
        <dbReference type="SAM" id="MobiDB-lite"/>
    </source>
</evidence>